<feature type="region of interest" description="Disordered" evidence="1">
    <location>
        <begin position="48"/>
        <end position="90"/>
    </location>
</feature>
<reference evidence="2 3" key="1">
    <citation type="journal article" date="2024" name="G3 (Bethesda)">
        <title>Genome assembly of Hibiscus sabdariffa L. provides insights into metabolisms of medicinal natural products.</title>
        <authorList>
            <person name="Kim T."/>
        </authorList>
    </citation>
    <scope>NUCLEOTIDE SEQUENCE [LARGE SCALE GENOMIC DNA]</scope>
    <source>
        <strain evidence="2">TK-2024</strain>
        <tissue evidence="2">Old leaves</tissue>
    </source>
</reference>
<accession>A0ABR2EEB7</accession>
<keyword evidence="3" id="KW-1185">Reference proteome</keyword>
<feature type="compositionally biased region" description="Polar residues" evidence="1">
    <location>
        <begin position="53"/>
        <end position="63"/>
    </location>
</feature>
<dbReference type="EMBL" id="JBBPBM010000015">
    <property type="protein sequence ID" value="KAK8558996.1"/>
    <property type="molecule type" value="Genomic_DNA"/>
</dbReference>
<dbReference type="Proteomes" id="UP001472677">
    <property type="component" value="Unassembled WGS sequence"/>
</dbReference>
<evidence type="ECO:0000313" key="2">
    <source>
        <dbReference type="EMBL" id="KAK8558996.1"/>
    </source>
</evidence>
<name>A0ABR2EEB7_9ROSI</name>
<proteinExistence type="predicted"/>
<protein>
    <submittedName>
        <fullName evidence="2">Uncharacterized protein</fullName>
    </submittedName>
</protein>
<evidence type="ECO:0000256" key="1">
    <source>
        <dbReference type="SAM" id="MobiDB-lite"/>
    </source>
</evidence>
<sequence>MTTSNHVSLGDSSSISLVPGVERLWHCAPPLVPTEAMQCTSSTLALGADGNDEASTCSTNDASPTHVAGPDEAGTCSTNDASPTHVAGPDEVVTCSTNAVSPARVPPFLPTYVDTTRMPPGNACPQPFIFVDSP</sequence>
<evidence type="ECO:0000313" key="3">
    <source>
        <dbReference type="Proteomes" id="UP001472677"/>
    </source>
</evidence>
<organism evidence="2 3">
    <name type="scientific">Hibiscus sabdariffa</name>
    <name type="common">roselle</name>
    <dbReference type="NCBI Taxonomy" id="183260"/>
    <lineage>
        <taxon>Eukaryota</taxon>
        <taxon>Viridiplantae</taxon>
        <taxon>Streptophyta</taxon>
        <taxon>Embryophyta</taxon>
        <taxon>Tracheophyta</taxon>
        <taxon>Spermatophyta</taxon>
        <taxon>Magnoliopsida</taxon>
        <taxon>eudicotyledons</taxon>
        <taxon>Gunneridae</taxon>
        <taxon>Pentapetalae</taxon>
        <taxon>rosids</taxon>
        <taxon>malvids</taxon>
        <taxon>Malvales</taxon>
        <taxon>Malvaceae</taxon>
        <taxon>Malvoideae</taxon>
        <taxon>Hibiscus</taxon>
    </lineage>
</organism>
<gene>
    <name evidence="2" type="ORF">V6N12_042285</name>
</gene>
<comment type="caution">
    <text evidence="2">The sequence shown here is derived from an EMBL/GenBank/DDBJ whole genome shotgun (WGS) entry which is preliminary data.</text>
</comment>